<name>A0ABU0XND0_9BURK</name>
<dbReference type="RefSeq" id="WP_307778364.1">
    <property type="nucleotide sequence ID" value="NZ_JAVFKP010000001.1"/>
</dbReference>
<sequence>MTASSLLSRLGWRRSPIQVAAIVGEIAPAEPPTQQEVIDQLDADVVRHFQRMLNADVDFL</sequence>
<accession>A0ABU0XND0</accession>
<keyword evidence="2" id="KW-1185">Reference proteome</keyword>
<dbReference type="Proteomes" id="UP001237592">
    <property type="component" value="Unassembled WGS sequence"/>
</dbReference>
<proteinExistence type="predicted"/>
<organism evidence="1 2">
    <name type="scientific">Janthinobacterium lividum</name>
    <dbReference type="NCBI Taxonomy" id="29581"/>
    <lineage>
        <taxon>Bacteria</taxon>
        <taxon>Pseudomonadati</taxon>
        <taxon>Pseudomonadota</taxon>
        <taxon>Betaproteobacteria</taxon>
        <taxon>Burkholderiales</taxon>
        <taxon>Oxalobacteraceae</taxon>
        <taxon>Janthinobacterium</taxon>
    </lineage>
</organism>
<evidence type="ECO:0000313" key="2">
    <source>
        <dbReference type="Proteomes" id="UP001237592"/>
    </source>
</evidence>
<evidence type="ECO:0000313" key="1">
    <source>
        <dbReference type="EMBL" id="MDQ4625028.1"/>
    </source>
</evidence>
<comment type="caution">
    <text evidence="1">The sequence shown here is derived from an EMBL/GenBank/DDBJ whole genome shotgun (WGS) entry which is preliminary data.</text>
</comment>
<gene>
    <name evidence="1" type="ORF">RB624_03900</name>
</gene>
<dbReference type="EMBL" id="JAVFKP010000001">
    <property type="protein sequence ID" value="MDQ4625028.1"/>
    <property type="molecule type" value="Genomic_DNA"/>
</dbReference>
<protein>
    <submittedName>
        <fullName evidence="1">Uncharacterized protein</fullName>
    </submittedName>
</protein>
<reference evidence="1 2" key="1">
    <citation type="submission" date="2023-08" db="EMBL/GenBank/DDBJ databases">
        <title>Draft genome sequence of Janthinobacterium lividum.</title>
        <authorList>
            <person name="Chun B.H."/>
            <person name="Lee Y."/>
        </authorList>
    </citation>
    <scope>NUCLEOTIDE SEQUENCE [LARGE SCALE GENOMIC DNA]</scope>
    <source>
        <strain evidence="1 2">AMJK</strain>
    </source>
</reference>